<sequence length="152" mass="16617">VETSAPLNGPTNPMAGLIYRAAMEGITYLLAEALETMKLACGEGFELKSLLVVGGGSQNKLWRQMLADVLNVELRFPLESESAALGAAFQASASVEASTQKGLTLRDFVLRQPIEMEDSVVTPTTDEVTRSVYQKGRRQYCDLANRLYAVER</sequence>
<evidence type="ECO:0000313" key="5">
    <source>
        <dbReference type="Proteomes" id="UP000266841"/>
    </source>
</evidence>
<keyword evidence="2" id="KW-0418">Kinase</keyword>
<dbReference type="InterPro" id="IPR043129">
    <property type="entry name" value="ATPase_NBD"/>
</dbReference>
<feature type="domain" description="Carbohydrate kinase FGGY C-terminal" evidence="3">
    <location>
        <begin position="9"/>
        <end position="93"/>
    </location>
</feature>
<reference evidence="4 5" key="1">
    <citation type="journal article" date="2012" name="Genome Biol.">
        <title>Genome and low-iron response of an oceanic diatom adapted to chronic iron limitation.</title>
        <authorList>
            <person name="Lommer M."/>
            <person name="Specht M."/>
            <person name="Roy A.S."/>
            <person name="Kraemer L."/>
            <person name="Andreson R."/>
            <person name="Gutowska M.A."/>
            <person name="Wolf J."/>
            <person name="Bergner S.V."/>
            <person name="Schilhabel M.B."/>
            <person name="Klostermeier U.C."/>
            <person name="Beiko R.G."/>
            <person name="Rosenstiel P."/>
            <person name="Hippler M."/>
            <person name="Laroche J."/>
        </authorList>
    </citation>
    <scope>NUCLEOTIDE SEQUENCE [LARGE SCALE GENOMIC DNA]</scope>
    <source>
        <strain evidence="4 5">CCMP1005</strain>
    </source>
</reference>
<dbReference type="PANTHER" id="PTHR43095:SF5">
    <property type="entry name" value="XYLULOSE KINASE"/>
    <property type="match status" value="1"/>
</dbReference>
<dbReference type="Proteomes" id="UP000266841">
    <property type="component" value="Unassembled WGS sequence"/>
</dbReference>
<dbReference type="GO" id="GO:0016301">
    <property type="term" value="F:kinase activity"/>
    <property type="evidence" value="ECO:0007669"/>
    <property type="project" value="UniProtKB-KW"/>
</dbReference>
<name>K0QZ66_THAOC</name>
<evidence type="ECO:0000256" key="1">
    <source>
        <dbReference type="ARBA" id="ARBA00022679"/>
    </source>
</evidence>
<dbReference type="InterPro" id="IPR050406">
    <property type="entry name" value="FGGY_Carb_Kinase"/>
</dbReference>
<organism evidence="4 5">
    <name type="scientific">Thalassiosira oceanica</name>
    <name type="common">Marine diatom</name>
    <dbReference type="NCBI Taxonomy" id="159749"/>
    <lineage>
        <taxon>Eukaryota</taxon>
        <taxon>Sar</taxon>
        <taxon>Stramenopiles</taxon>
        <taxon>Ochrophyta</taxon>
        <taxon>Bacillariophyta</taxon>
        <taxon>Coscinodiscophyceae</taxon>
        <taxon>Thalassiosirophycidae</taxon>
        <taxon>Thalassiosirales</taxon>
        <taxon>Thalassiosiraceae</taxon>
        <taxon>Thalassiosira</taxon>
    </lineage>
</organism>
<accession>K0QZ66</accession>
<dbReference type="Gene3D" id="3.30.420.40">
    <property type="match status" value="1"/>
</dbReference>
<evidence type="ECO:0000313" key="4">
    <source>
        <dbReference type="EMBL" id="EJK44355.1"/>
    </source>
</evidence>
<keyword evidence="1" id="KW-0808">Transferase</keyword>
<proteinExistence type="predicted"/>
<evidence type="ECO:0000256" key="2">
    <source>
        <dbReference type="ARBA" id="ARBA00022777"/>
    </source>
</evidence>
<dbReference type="OrthoDB" id="1728974at2759"/>
<dbReference type="InterPro" id="IPR018485">
    <property type="entry name" value="FGGY_C"/>
</dbReference>
<dbReference type="EMBL" id="AGNL01049804">
    <property type="protein sequence ID" value="EJK44355.1"/>
    <property type="molecule type" value="Genomic_DNA"/>
</dbReference>
<dbReference type="GO" id="GO:0005975">
    <property type="term" value="P:carbohydrate metabolic process"/>
    <property type="evidence" value="ECO:0007669"/>
    <property type="project" value="InterPro"/>
</dbReference>
<dbReference type="PANTHER" id="PTHR43095">
    <property type="entry name" value="SUGAR KINASE"/>
    <property type="match status" value="1"/>
</dbReference>
<gene>
    <name evidence="4" type="ORF">THAOC_37111</name>
</gene>
<comment type="caution">
    <text evidence="4">The sequence shown here is derived from an EMBL/GenBank/DDBJ whole genome shotgun (WGS) entry which is preliminary data.</text>
</comment>
<evidence type="ECO:0000259" key="3">
    <source>
        <dbReference type="Pfam" id="PF02782"/>
    </source>
</evidence>
<dbReference type="Pfam" id="PF02782">
    <property type="entry name" value="FGGY_C"/>
    <property type="match status" value="1"/>
</dbReference>
<keyword evidence="5" id="KW-1185">Reference proteome</keyword>
<dbReference type="SUPFAM" id="SSF53067">
    <property type="entry name" value="Actin-like ATPase domain"/>
    <property type="match status" value="1"/>
</dbReference>
<protein>
    <recommendedName>
        <fullName evidence="3">Carbohydrate kinase FGGY C-terminal domain-containing protein</fullName>
    </recommendedName>
</protein>
<dbReference type="AlphaFoldDB" id="K0QZ66"/>
<feature type="non-terminal residue" evidence="4">
    <location>
        <position position="1"/>
    </location>
</feature>